<dbReference type="GO" id="GO:0005840">
    <property type="term" value="C:ribosome"/>
    <property type="evidence" value="ECO:0007669"/>
    <property type="project" value="UniProtKB-KW"/>
</dbReference>
<proteinExistence type="predicted"/>
<sequence length="91" mass="10334">MSTPSSKQRHYDATLTQYILTVNGNMAKWHHFDKGVLQMGKDISIPTTQRHVRCVFVHTFTRMLNSLQSEDKRGSLCGFSATNIVVDSQAY</sequence>
<dbReference type="Proteomes" id="UP001219518">
    <property type="component" value="Unassembled WGS sequence"/>
</dbReference>
<keyword evidence="1" id="KW-0689">Ribosomal protein</keyword>
<accession>A0AAE1I1N3</accession>
<organism evidence="1 2">
    <name type="scientific">Frankliniella fusca</name>
    <dbReference type="NCBI Taxonomy" id="407009"/>
    <lineage>
        <taxon>Eukaryota</taxon>
        <taxon>Metazoa</taxon>
        <taxon>Ecdysozoa</taxon>
        <taxon>Arthropoda</taxon>
        <taxon>Hexapoda</taxon>
        <taxon>Insecta</taxon>
        <taxon>Pterygota</taxon>
        <taxon>Neoptera</taxon>
        <taxon>Paraneoptera</taxon>
        <taxon>Thysanoptera</taxon>
        <taxon>Terebrantia</taxon>
        <taxon>Thripoidea</taxon>
        <taxon>Thripidae</taxon>
        <taxon>Frankliniella</taxon>
    </lineage>
</organism>
<keyword evidence="2" id="KW-1185">Reference proteome</keyword>
<reference evidence="1" key="2">
    <citation type="journal article" date="2023" name="BMC Genomics">
        <title>Pest status, molecular evolution, and epigenetic factors derived from the genome assembly of Frankliniella fusca, a thysanopteran phytovirus vector.</title>
        <authorList>
            <person name="Catto M.A."/>
            <person name="Labadie P.E."/>
            <person name="Jacobson A.L."/>
            <person name="Kennedy G.G."/>
            <person name="Srinivasan R."/>
            <person name="Hunt B.G."/>
        </authorList>
    </citation>
    <scope>NUCLEOTIDE SEQUENCE</scope>
    <source>
        <strain evidence="1">PL_HMW_Pooled</strain>
    </source>
</reference>
<dbReference type="AlphaFoldDB" id="A0AAE1I1N3"/>
<name>A0AAE1I1N3_9NEOP</name>
<keyword evidence="1" id="KW-0687">Ribonucleoprotein</keyword>
<dbReference type="EMBL" id="JAHWGI010001420">
    <property type="protein sequence ID" value="KAK3931241.1"/>
    <property type="molecule type" value="Genomic_DNA"/>
</dbReference>
<evidence type="ECO:0000313" key="2">
    <source>
        <dbReference type="Proteomes" id="UP001219518"/>
    </source>
</evidence>
<gene>
    <name evidence="1" type="ORF">KUF71_025385</name>
</gene>
<protein>
    <submittedName>
        <fullName evidence="1">30S ribosomal protein S20</fullName>
    </submittedName>
</protein>
<reference evidence="1" key="1">
    <citation type="submission" date="2021-07" db="EMBL/GenBank/DDBJ databases">
        <authorList>
            <person name="Catto M.A."/>
            <person name="Jacobson A."/>
            <person name="Kennedy G."/>
            <person name="Labadie P."/>
            <person name="Hunt B.G."/>
            <person name="Srinivasan R."/>
        </authorList>
    </citation>
    <scope>NUCLEOTIDE SEQUENCE</scope>
    <source>
        <strain evidence="1">PL_HMW_Pooled</strain>
        <tissue evidence="1">Head</tissue>
    </source>
</reference>
<comment type="caution">
    <text evidence="1">The sequence shown here is derived from an EMBL/GenBank/DDBJ whole genome shotgun (WGS) entry which is preliminary data.</text>
</comment>
<evidence type="ECO:0000313" key="1">
    <source>
        <dbReference type="EMBL" id="KAK3931241.1"/>
    </source>
</evidence>